<dbReference type="InterPro" id="IPR000048">
    <property type="entry name" value="IQ_motif_EF-hand-BS"/>
</dbReference>
<evidence type="ECO:0000313" key="7">
    <source>
        <dbReference type="EMBL" id="KAG2616127.1"/>
    </source>
</evidence>
<gene>
    <name evidence="7" type="ORF">PVAP13_3NG131711</name>
</gene>
<evidence type="ECO:0000256" key="2">
    <source>
        <dbReference type="ARBA" id="ARBA00024341"/>
    </source>
</evidence>
<feature type="region of interest" description="Disordered" evidence="5">
    <location>
        <begin position="1"/>
        <end position="96"/>
    </location>
</feature>
<dbReference type="Gene3D" id="1.20.5.190">
    <property type="match status" value="1"/>
</dbReference>
<accession>A0A8T0U1F6</accession>
<sequence>MGKKGKWFGAVKKVFSPESKEKKEERQRRKSAASNPTPRDLTPSTSLEVNVSVPPPPAPPALHQIEEIRAPEAEQEQSKHVTVEEAPAAPAQASVLPPGVPSEELAAIKIQTAFRGYLARRALRALRGLVRLKSLVEGDSIRRQSASTLRCMQTLSRVQSQIRSRRAKMSEENQALQRQLLLKQELENFRMGENWDDSTQSKEQIEASLISRQEAAIRRERALAYAFSHQESNIDRGSVKSMSLNLGEGEITKAFNRRDSKPEKPSPPTPKLTRPASRQSPSTPSAKVAPIPARRKSATPKNGLSHVDDDARSVFSVQSERPRRHSIATSTVQDNESLASSPSLPSYMVPTESARAKSRLQGSALTNGAETPEKGSSAGPVKKRLSFQGGTAAASPMRRHSGPPKVDSVVKDIVAPPQPEALVINGGSK</sequence>
<feature type="compositionally biased region" description="Polar residues" evidence="5">
    <location>
        <begin position="276"/>
        <end position="285"/>
    </location>
</feature>
<feature type="compositionally biased region" description="Polar residues" evidence="5">
    <location>
        <begin position="360"/>
        <end position="369"/>
    </location>
</feature>
<feature type="compositionally biased region" description="Basic and acidic residues" evidence="5">
    <location>
        <begin position="18"/>
        <end position="27"/>
    </location>
</feature>
<dbReference type="EMBL" id="CM029042">
    <property type="protein sequence ID" value="KAG2616127.1"/>
    <property type="molecule type" value="Genomic_DNA"/>
</dbReference>
<evidence type="ECO:0000313" key="8">
    <source>
        <dbReference type="Proteomes" id="UP000823388"/>
    </source>
</evidence>
<comment type="caution">
    <text evidence="7">The sequence shown here is derived from an EMBL/GenBank/DDBJ whole genome shotgun (WGS) entry which is preliminary data.</text>
</comment>
<dbReference type="Proteomes" id="UP000823388">
    <property type="component" value="Chromosome 3N"/>
</dbReference>
<feature type="compositionally biased region" description="Polar residues" evidence="5">
    <location>
        <begin position="32"/>
        <end position="49"/>
    </location>
</feature>
<evidence type="ECO:0000256" key="1">
    <source>
        <dbReference type="ARBA" id="ARBA00022860"/>
    </source>
</evidence>
<keyword evidence="1" id="KW-0112">Calmodulin-binding</keyword>
<feature type="region of interest" description="Disordered" evidence="5">
    <location>
        <begin position="250"/>
        <end position="429"/>
    </location>
</feature>
<protein>
    <recommendedName>
        <fullName evidence="6">DUF4005 domain-containing protein</fullName>
    </recommendedName>
</protein>
<proteinExistence type="inferred from homology"/>
<dbReference type="InterPro" id="IPR025064">
    <property type="entry name" value="DUF4005"/>
</dbReference>
<evidence type="ECO:0000256" key="5">
    <source>
        <dbReference type="SAM" id="MobiDB-lite"/>
    </source>
</evidence>
<feature type="compositionally biased region" description="Basic and acidic residues" evidence="5">
    <location>
        <begin position="64"/>
        <end position="83"/>
    </location>
</feature>
<keyword evidence="8" id="KW-1185">Reference proteome</keyword>
<name>A0A8T0U1F6_PANVG</name>
<comment type="similarity">
    <text evidence="2">Belongs to the IQD family.</text>
</comment>
<feature type="coiled-coil region" evidence="4">
    <location>
        <begin position="159"/>
        <end position="186"/>
    </location>
</feature>
<dbReference type="Pfam" id="PF00612">
    <property type="entry name" value="IQ"/>
    <property type="match status" value="1"/>
</dbReference>
<reference evidence="7" key="1">
    <citation type="submission" date="2020-05" db="EMBL/GenBank/DDBJ databases">
        <title>WGS assembly of Panicum virgatum.</title>
        <authorList>
            <person name="Lovell J.T."/>
            <person name="Jenkins J."/>
            <person name="Shu S."/>
            <person name="Juenger T.E."/>
            <person name="Schmutz J."/>
        </authorList>
    </citation>
    <scope>NUCLEOTIDE SEQUENCE</scope>
    <source>
        <strain evidence="7">AP13</strain>
    </source>
</reference>
<dbReference type="GO" id="GO:0005516">
    <property type="term" value="F:calmodulin binding"/>
    <property type="evidence" value="ECO:0007669"/>
    <property type="project" value="UniProtKB-KW"/>
</dbReference>
<feature type="domain" description="DUF4005" evidence="6">
    <location>
        <begin position="328"/>
        <end position="388"/>
    </location>
</feature>
<keyword evidence="4" id="KW-0175">Coiled coil</keyword>
<dbReference type="PANTHER" id="PTHR32295:SF216">
    <property type="entry name" value="PROTEIN IQ-DOMAIN 3"/>
    <property type="match status" value="1"/>
</dbReference>
<feature type="compositionally biased region" description="Polar residues" evidence="5">
    <location>
        <begin position="327"/>
        <end position="344"/>
    </location>
</feature>
<evidence type="ECO:0000256" key="4">
    <source>
        <dbReference type="SAM" id="Coils"/>
    </source>
</evidence>
<dbReference type="PROSITE" id="PS50096">
    <property type="entry name" value="IQ"/>
    <property type="match status" value="1"/>
</dbReference>
<dbReference type="PANTHER" id="PTHR32295">
    <property type="entry name" value="IQ-DOMAIN 5-RELATED"/>
    <property type="match status" value="1"/>
</dbReference>
<dbReference type="SMART" id="SM00015">
    <property type="entry name" value="IQ"/>
    <property type="match status" value="1"/>
</dbReference>
<comment type="subunit">
    <text evidence="3">Binds to multiple calmodulin (CaM) in the presence of Ca(2+) and CaM-like proteins.</text>
</comment>
<evidence type="ECO:0000256" key="3">
    <source>
        <dbReference type="ARBA" id="ARBA00024378"/>
    </source>
</evidence>
<dbReference type="Pfam" id="PF13178">
    <property type="entry name" value="DUF4005"/>
    <property type="match status" value="1"/>
</dbReference>
<organism evidence="7 8">
    <name type="scientific">Panicum virgatum</name>
    <name type="common">Blackwell switchgrass</name>
    <dbReference type="NCBI Taxonomy" id="38727"/>
    <lineage>
        <taxon>Eukaryota</taxon>
        <taxon>Viridiplantae</taxon>
        <taxon>Streptophyta</taxon>
        <taxon>Embryophyta</taxon>
        <taxon>Tracheophyta</taxon>
        <taxon>Spermatophyta</taxon>
        <taxon>Magnoliopsida</taxon>
        <taxon>Liliopsida</taxon>
        <taxon>Poales</taxon>
        <taxon>Poaceae</taxon>
        <taxon>PACMAD clade</taxon>
        <taxon>Panicoideae</taxon>
        <taxon>Panicodae</taxon>
        <taxon>Paniceae</taxon>
        <taxon>Panicinae</taxon>
        <taxon>Panicum</taxon>
        <taxon>Panicum sect. Hiantes</taxon>
    </lineage>
</organism>
<evidence type="ECO:0000259" key="6">
    <source>
        <dbReference type="Pfam" id="PF13178"/>
    </source>
</evidence>
<dbReference type="AlphaFoldDB" id="A0A8T0U1F6"/>